<dbReference type="Proteomes" id="UP000182498">
    <property type="component" value="Unassembled WGS sequence"/>
</dbReference>
<dbReference type="SUPFAM" id="SSF56784">
    <property type="entry name" value="HAD-like"/>
    <property type="match status" value="1"/>
</dbReference>
<evidence type="ECO:0000313" key="2">
    <source>
        <dbReference type="Proteomes" id="UP000182498"/>
    </source>
</evidence>
<accession>A0A120N4R2</accession>
<dbReference type="OMA" id="RTWLEGG"/>
<sequence>MTGMRALIVDYCGVLDGAEEDRRRWRKVLTAAKDAGCGTAILSNDPGGPAADPIRSWQEAGYVDTVVLSGEVGVDKPEPRIFRITAERLDVPVNDCILVDDSILNIKGAVESGLIGVYYQQFDRAIVEITGLLGLEGTF</sequence>
<dbReference type="NCBIfam" id="TIGR01509">
    <property type="entry name" value="HAD-SF-IA-v3"/>
    <property type="match status" value="1"/>
</dbReference>
<dbReference type="EMBL" id="FAUH01000001">
    <property type="protein sequence ID" value="CUU64754.1"/>
    <property type="molecule type" value="Genomic_DNA"/>
</dbReference>
<dbReference type="PANTHER" id="PTHR43611">
    <property type="entry name" value="ALPHA-D-GLUCOSE 1-PHOSPHATE PHOSPHATASE"/>
    <property type="match status" value="1"/>
</dbReference>
<dbReference type="AlphaFoldDB" id="A0A120N4R2"/>
<dbReference type="InterPro" id="IPR036412">
    <property type="entry name" value="HAD-like_sf"/>
</dbReference>
<dbReference type="Gene3D" id="3.40.50.1000">
    <property type="entry name" value="HAD superfamily/HAD-like"/>
    <property type="match status" value="1"/>
</dbReference>
<dbReference type="PANTHER" id="PTHR43611:SF3">
    <property type="entry name" value="FLAVIN MONONUCLEOTIDE HYDROLASE 1, CHLOROPLATIC"/>
    <property type="match status" value="1"/>
</dbReference>
<organism evidence="1 2">
    <name type="scientific">Corynebacterium variabile</name>
    <dbReference type="NCBI Taxonomy" id="1727"/>
    <lineage>
        <taxon>Bacteria</taxon>
        <taxon>Bacillati</taxon>
        <taxon>Actinomycetota</taxon>
        <taxon>Actinomycetes</taxon>
        <taxon>Mycobacteriales</taxon>
        <taxon>Corynebacteriaceae</taxon>
        <taxon>Corynebacterium</taxon>
    </lineage>
</organism>
<dbReference type="InterPro" id="IPR006439">
    <property type="entry name" value="HAD-SF_hydro_IA"/>
</dbReference>
<gene>
    <name evidence="1" type="ORF">CVAR292_00058</name>
</gene>
<keyword evidence="2" id="KW-1185">Reference proteome</keyword>
<reference evidence="2" key="1">
    <citation type="submission" date="2015-11" db="EMBL/GenBank/DDBJ databases">
        <authorList>
            <person name="Dugat-Bony E."/>
        </authorList>
    </citation>
    <scope>NUCLEOTIDE SEQUENCE [LARGE SCALE GENOMIC DNA]</scope>
    <source>
        <strain evidence="2">Mu292</strain>
    </source>
</reference>
<name>A0A120N4R2_9CORY</name>
<protein>
    <submittedName>
        <fullName evidence="1">Haloacid dehalogenase superfamily, subfamily IA, variant 3 with third motif having DD or ED</fullName>
    </submittedName>
</protein>
<dbReference type="Pfam" id="PF00702">
    <property type="entry name" value="Hydrolase"/>
    <property type="match status" value="1"/>
</dbReference>
<proteinExistence type="predicted"/>
<evidence type="ECO:0000313" key="1">
    <source>
        <dbReference type="EMBL" id="CUU64754.1"/>
    </source>
</evidence>
<dbReference type="InterPro" id="IPR023214">
    <property type="entry name" value="HAD_sf"/>
</dbReference>